<keyword evidence="7 9" id="KW-0482">Metalloprotease</keyword>
<dbReference type="GO" id="GO:0071555">
    <property type="term" value="P:cell wall organization"/>
    <property type="evidence" value="ECO:0007669"/>
    <property type="project" value="UniProtKB-KW"/>
</dbReference>
<comment type="similarity">
    <text evidence="9">Belongs to the peptidase M15D family.</text>
</comment>
<dbReference type="PANTHER" id="PTHR43126:SF2">
    <property type="entry name" value="D-ALANYL-D-ALANINE DIPEPTIDASE"/>
    <property type="match status" value="1"/>
</dbReference>
<evidence type="ECO:0000256" key="5">
    <source>
        <dbReference type="ARBA" id="ARBA00022833"/>
    </source>
</evidence>
<dbReference type="GO" id="GO:0006508">
    <property type="term" value="P:proteolysis"/>
    <property type="evidence" value="ECO:0007669"/>
    <property type="project" value="UniProtKB-KW"/>
</dbReference>
<proteinExistence type="inferred from homology"/>
<name>A0A1G1WE29_9BACT</name>
<dbReference type="InterPro" id="IPR009045">
    <property type="entry name" value="Zn_M74/Hedgehog-like"/>
</dbReference>
<dbReference type="EMBL" id="MHCS01000034">
    <property type="protein sequence ID" value="OGY25943.1"/>
    <property type="molecule type" value="Genomic_DNA"/>
</dbReference>
<evidence type="ECO:0000256" key="7">
    <source>
        <dbReference type="ARBA" id="ARBA00023049"/>
    </source>
</evidence>
<evidence type="ECO:0000256" key="4">
    <source>
        <dbReference type="ARBA" id="ARBA00022801"/>
    </source>
</evidence>
<dbReference type="InterPro" id="IPR000755">
    <property type="entry name" value="A_A_dipeptidase"/>
</dbReference>
<sequence length="218" mass="24828">MRQVKPYFSVPIKENGERLVILNEKEFVLPPGDKEKIVVREKVAKLLHGASKKLPVGYKFNIYDAWRSKKAQKGMIVRFKKKIKNENPTWDKKKIDIEILKYAAPVVSDPNKPPPHNTGGALDLTIVDKSGNSLPMGGEAGELSEKSTFDFYKGSETLLDREFHANRLLLGKALNSVGFAPNDNEWWHFDYGNQRWAHYYKQPFAYYGGLKAPGEKAF</sequence>
<keyword evidence="3" id="KW-0479">Metal-binding</keyword>
<dbReference type="GO" id="GO:0160237">
    <property type="term" value="F:D-Ala-D-Ala dipeptidase activity"/>
    <property type="evidence" value="ECO:0007669"/>
    <property type="project" value="UniProtKB-EC"/>
</dbReference>
<evidence type="ECO:0000256" key="1">
    <source>
        <dbReference type="ARBA" id="ARBA00001362"/>
    </source>
</evidence>
<keyword evidence="8 9" id="KW-0961">Cell wall biogenesis/degradation</keyword>
<dbReference type="Gene3D" id="3.30.1380.10">
    <property type="match status" value="1"/>
</dbReference>
<comment type="function">
    <text evidence="9">Catalyzes hydrolysis of the D-alanyl-D-alanine dipeptide.</text>
</comment>
<evidence type="ECO:0000313" key="10">
    <source>
        <dbReference type="EMBL" id="OGY25943.1"/>
    </source>
</evidence>
<evidence type="ECO:0000256" key="6">
    <source>
        <dbReference type="ARBA" id="ARBA00022997"/>
    </source>
</evidence>
<dbReference type="AlphaFoldDB" id="A0A1G1WE29"/>
<dbReference type="PANTHER" id="PTHR43126">
    <property type="entry name" value="D-ALANYL-D-ALANINE DIPEPTIDASE"/>
    <property type="match status" value="1"/>
</dbReference>
<keyword evidence="4 9" id="KW-0378">Hydrolase</keyword>
<evidence type="ECO:0000313" key="11">
    <source>
        <dbReference type="Proteomes" id="UP000176389"/>
    </source>
</evidence>
<keyword evidence="5" id="KW-0862">Zinc</keyword>
<dbReference type="Proteomes" id="UP000176389">
    <property type="component" value="Unassembled WGS sequence"/>
</dbReference>
<evidence type="ECO:0000256" key="9">
    <source>
        <dbReference type="PIRNR" id="PIRNR026671"/>
    </source>
</evidence>
<accession>A0A1G1WE29</accession>
<dbReference type="Pfam" id="PF01427">
    <property type="entry name" value="Peptidase_M15"/>
    <property type="match status" value="1"/>
</dbReference>
<comment type="catalytic activity">
    <reaction evidence="1 9">
        <text>D-alanyl-D-alanine + H2O = 2 D-alanine</text>
        <dbReference type="Rhea" id="RHEA:20661"/>
        <dbReference type="ChEBI" id="CHEBI:15377"/>
        <dbReference type="ChEBI" id="CHEBI:57416"/>
        <dbReference type="ChEBI" id="CHEBI:57822"/>
        <dbReference type="EC" id="3.4.13.22"/>
    </reaction>
</comment>
<reference evidence="10 11" key="1">
    <citation type="journal article" date="2016" name="Nat. Commun.">
        <title>Thousands of microbial genomes shed light on interconnected biogeochemical processes in an aquifer system.</title>
        <authorList>
            <person name="Anantharaman K."/>
            <person name="Brown C.T."/>
            <person name="Hug L.A."/>
            <person name="Sharon I."/>
            <person name="Castelle C.J."/>
            <person name="Probst A.J."/>
            <person name="Thomas B.C."/>
            <person name="Singh A."/>
            <person name="Wilkins M.J."/>
            <person name="Karaoz U."/>
            <person name="Brodie E.L."/>
            <person name="Williams K.H."/>
            <person name="Hubbard S.S."/>
            <person name="Banfield J.F."/>
        </authorList>
    </citation>
    <scope>NUCLEOTIDE SEQUENCE [LARGE SCALE GENOMIC DNA]</scope>
</reference>
<evidence type="ECO:0000256" key="8">
    <source>
        <dbReference type="ARBA" id="ARBA00023316"/>
    </source>
</evidence>
<dbReference type="GO" id="GO:0008237">
    <property type="term" value="F:metallopeptidase activity"/>
    <property type="evidence" value="ECO:0007669"/>
    <property type="project" value="UniProtKB-KW"/>
</dbReference>
<keyword evidence="2 9" id="KW-0645">Protease</keyword>
<protein>
    <recommendedName>
        <fullName evidence="9">D-alanyl-D-alanine dipeptidase</fullName>
        <shortName evidence="9">D-Ala-D-Ala dipeptidase</shortName>
        <ecNumber evidence="9">3.4.13.22</ecNumber>
    </recommendedName>
</protein>
<keyword evidence="6 9" id="KW-0224">Dipeptidase</keyword>
<evidence type="ECO:0000256" key="2">
    <source>
        <dbReference type="ARBA" id="ARBA00022670"/>
    </source>
</evidence>
<dbReference type="SUPFAM" id="SSF55166">
    <property type="entry name" value="Hedgehog/DD-peptidase"/>
    <property type="match status" value="1"/>
</dbReference>
<evidence type="ECO:0000256" key="3">
    <source>
        <dbReference type="ARBA" id="ARBA00022723"/>
    </source>
</evidence>
<dbReference type="PIRSF" id="PIRSF026671">
    <property type="entry name" value="AA_dipeptidase"/>
    <property type="match status" value="1"/>
</dbReference>
<gene>
    <name evidence="10" type="ORF">A2Z11_03310</name>
</gene>
<dbReference type="EC" id="3.4.13.22" evidence="9"/>
<comment type="caution">
    <text evidence="10">The sequence shown here is derived from an EMBL/GenBank/DDBJ whole genome shotgun (WGS) entry which is preliminary data.</text>
</comment>
<dbReference type="GO" id="GO:0046872">
    <property type="term" value="F:metal ion binding"/>
    <property type="evidence" value="ECO:0007669"/>
    <property type="project" value="UniProtKB-KW"/>
</dbReference>
<organism evidence="10 11">
    <name type="scientific">Candidatus Woykebacteria bacterium RBG_16_43_9</name>
    <dbReference type="NCBI Taxonomy" id="1802596"/>
    <lineage>
        <taxon>Bacteria</taxon>
        <taxon>Candidatus Woykeibacteriota</taxon>
    </lineage>
</organism>